<dbReference type="Proteomes" id="UP001196565">
    <property type="component" value="Unassembled WGS sequence"/>
</dbReference>
<comment type="caution">
    <text evidence="2">The sequence shown here is derived from an EMBL/GenBank/DDBJ whole genome shotgun (WGS) entry which is preliminary data.</text>
</comment>
<keyword evidence="3" id="KW-1185">Reference proteome</keyword>
<protein>
    <submittedName>
        <fullName evidence="2">Uncharacterized protein</fullName>
    </submittedName>
</protein>
<dbReference type="RefSeq" id="WP_219762227.1">
    <property type="nucleotide sequence ID" value="NZ_JAHYBZ010000002.1"/>
</dbReference>
<name>A0ABS7A5P8_9PROT</name>
<gene>
    <name evidence="2" type="ORF">KPL78_07225</name>
</gene>
<keyword evidence="1" id="KW-0812">Transmembrane</keyword>
<evidence type="ECO:0000256" key="1">
    <source>
        <dbReference type="SAM" id="Phobius"/>
    </source>
</evidence>
<feature type="transmembrane region" description="Helical" evidence="1">
    <location>
        <begin position="12"/>
        <end position="32"/>
    </location>
</feature>
<proteinExistence type="predicted"/>
<evidence type="ECO:0000313" key="2">
    <source>
        <dbReference type="EMBL" id="MBW6397629.1"/>
    </source>
</evidence>
<organism evidence="2 3">
    <name type="scientific">Roseomonas alba</name>
    <dbReference type="NCBI Taxonomy" id="2846776"/>
    <lineage>
        <taxon>Bacteria</taxon>
        <taxon>Pseudomonadati</taxon>
        <taxon>Pseudomonadota</taxon>
        <taxon>Alphaproteobacteria</taxon>
        <taxon>Acetobacterales</taxon>
        <taxon>Roseomonadaceae</taxon>
        <taxon>Roseomonas</taxon>
    </lineage>
</organism>
<keyword evidence="1" id="KW-1133">Transmembrane helix</keyword>
<dbReference type="EMBL" id="JAHYBZ010000002">
    <property type="protein sequence ID" value="MBW6397629.1"/>
    <property type="molecule type" value="Genomic_DNA"/>
</dbReference>
<evidence type="ECO:0000313" key="3">
    <source>
        <dbReference type="Proteomes" id="UP001196565"/>
    </source>
</evidence>
<reference evidence="2 3" key="1">
    <citation type="submission" date="2021-07" db="EMBL/GenBank/DDBJ databases">
        <authorList>
            <person name="So Y."/>
        </authorList>
    </citation>
    <scope>NUCLEOTIDE SEQUENCE [LARGE SCALE GENOMIC DNA]</scope>
    <source>
        <strain evidence="2 3">HJA6</strain>
    </source>
</reference>
<sequence>MTDGPLPLLSAVQLLLMLVPAVAAVFAAMLALHGAGGGRSRPTSAPHHAGAAP</sequence>
<keyword evidence="1" id="KW-0472">Membrane</keyword>
<accession>A0ABS7A5P8</accession>